<protein>
    <submittedName>
        <fullName evidence="1">Uncharacterized protein</fullName>
    </submittedName>
</protein>
<dbReference type="EMBL" id="MT144910">
    <property type="protein sequence ID" value="QJI01257.1"/>
    <property type="molecule type" value="Genomic_DNA"/>
</dbReference>
<evidence type="ECO:0000313" key="1">
    <source>
        <dbReference type="EMBL" id="QJI01257.1"/>
    </source>
</evidence>
<reference evidence="1" key="1">
    <citation type="submission" date="2020-03" db="EMBL/GenBank/DDBJ databases">
        <title>The deep terrestrial virosphere.</title>
        <authorList>
            <person name="Holmfeldt K."/>
            <person name="Nilsson E."/>
            <person name="Simone D."/>
            <person name="Lopez-Fernandez M."/>
            <person name="Wu X."/>
            <person name="de Brujin I."/>
            <person name="Lundin D."/>
            <person name="Andersson A."/>
            <person name="Bertilsson S."/>
            <person name="Dopson M."/>
        </authorList>
    </citation>
    <scope>NUCLEOTIDE SEQUENCE</scope>
    <source>
        <strain evidence="1">TM448B02410</strain>
    </source>
</reference>
<dbReference type="AlphaFoldDB" id="A0A6M3XTS8"/>
<organism evidence="1">
    <name type="scientific">viral metagenome</name>
    <dbReference type="NCBI Taxonomy" id="1070528"/>
    <lineage>
        <taxon>unclassified sequences</taxon>
        <taxon>metagenomes</taxon>
        <taxon>organismal metagenomes</taxon>
    </lineage>
</organism>
<proteinExistence type="predicted"/>
<accession>A0A6M3XTS8</accession>
<name>A0A6M3XTS8_9ZZZZ</name>
<sequence>MSVPTRRVLDPVYGSPILRAGGSGTAVWNKINTNSQWQNGTGWQACLTGGVQTGDDWGAAFFPVNSDVLVSEFNETLTTQWKYYMTATQTMGVNIVIWVHDPNNLSKRAEITQIGGNSLLGKTAGWNSHKLLNTTTQFVWYGEDWSGGSAAALSGSDLTSGTQYTWNQFRADKLFSNYVICRVSLESGWEASGTFQSVWVTNAMFNGQSVPIIPSVQEIFAADTPLAKLAANSGVDIGDVTLNAGTAEIGKLAAGVALIGKVGIDQTTPGTTNRVDIGVDTGSYTTPTATQPSIAATTTTALAANANRLYALLVNDSVETLYIKLGAAAVLNQGIRLNANGGSYEISKKFGNLYTGAINGIGTSGAAVLLVTEGV</sequence>
<gene>
    <name evidence="1" type="ORF">TM448B02410_0007</name>
</gene>